<evidence type="ECO:0000313" key="2">
    <source>
        <dbReference type="Proteomes" id="UP001055453"/>
    </source>
</evidence>
<gene>
    <name evidence="1" type="ORF">ANSO36C_45750</name>
</gene>
<protein>
    <submittedName>
        <fullName evidence="1">Uncharacterized protein</fullName>
    </submittedName>
</protein>
<organism evidence="1 2">
    <name type="scientific">Nostoc cf. commune SO-36</name>
    <dbReference type="NCBI Taxonomy" id="449208"/>
    <lineage>
        <taxon>Bacteria</taxon>
        <taxon>Bacillati</taxon>
        <taxon>Cyanobacteriota</taxon>
        <taxon>Cyanophyceae</taxon>
        <taxon>Nostocales</taxon>
        <taxon>Nostocaceae</taxon>
        <taxon>Nostoc</taxon>
    </lineage>
</organism>
<evidence type="ECO:0000313" key="1">
    <source>
        <dbReference type="EMBL" id="BDI18773.1"/>
    </source>
</evidence>
<reference evidence="1" key="1">
    <citation type="submission" date="2022-04" db="EMBL/GenBank/DDBJ databases">
        <title>Complete genome sequence of a cyanobacterium, Nostoc sp. SO-36, isolated in Antarctica.</title>
        <authorList>
            <person name="Kanesaki Y."/>
            <person name="Effendi D."/>
            <person name="Sakamoto T."/>
            <person name="Ohtani S."/>
            <person name="Awai K."/>
        </authorList>
    </citation>
    <scope>NUCLEOTIDE SEQUENCE</scope>
    <source>
        <strain evidence="1">SO-36</strain>
    </source>
</reference>
<sequence>MSSSEAFTRTELIDPALELAEWNLKEPNQVGFEIPVDGYDAEP</sequence>
<name>A0ABM7Z6P5_NOSCO</name>
<accession>A0ABM7Z6P5</accession>
<proteinExistence type="predicted"/>
<dbReference type="EMBL" id="AP025732">
    <property type="protein sequence ID" value="BDI18773.1"/>
    <property type="molecule type" value="Genomic_DNA"/>
</dbReference>
<dbReference type="Proteomes" id="UP001055453">
    <property type="component" value="Chromosome"/>
</dbReference>
<dbReference type="RefSeq" id="WP_267145332.1">
    <property type="nucleotide sequence ID" value="NZ_AP025732.1"/>
</dbReference>
<keyword evidence="2" id="KW-1185">Reference proteome</keyword>